<dbReference type="Proteomes" id="UP000186594">
    <property type="component" value="Unassembled WGS sequence"/>
</dbReference>
<dbReference type="OMA" id="KFLIWSE"/>
<dbReference type="STRING" id="1198029.A0A1U7LNV0"/>
<dbReference type="PANTHER" id="PTHR42089:SF1">
    <property type="entry name" value="YALI0F09427P"/>
    <property type="match status" value="1"/>
</dbReference>
<keyword evidence="2" id="KW-1185">Reference proteome</keyword>
<reference evidence="1 2" key="1">
    <citation type="submission" date="2016-04" db="EMBL/GenBank/DDBJ databases">
        <title>Evolutionary innovation and constraint leading to complex multicellularity in the Ascomycota.</title>
        <authorList>
            <person name="Cisse O."/>
            <person name="Nguyen A."/>
            <person name="Hewitt D.A."/>
            <person name="Jedd G."/>
            <person name="Stajich J.E."/>
        </authorList>
    </citation>
    <scope>NUCLEOTIDE SEQUENCE [LARGE SCALE GENOMIC DNA]</scope>
    <source>
        <strain evidence="1 2">DAH-3</strain>
    </source>
</reference>
<protein>
    <submittedName>
        <fullName evidence="1">Uncharacterized protein</fullName>
    </submittedName>
</protein>
<comment type="caution">
    <text evidence="1">The sequence shown here is derived from an EMBL/GenBank/DDBJ whole genome shotgun (WGS) entry which is preliminary data.</text>
</comment>
<accession>A0A1U7LNV0</accession>
<dbReference type="EMBL" id="LXFE01000935">
    <property type="protein sequence ID" value="OLL24201.1"/>
    <property type="molecule type" value="Genomic_DNA"/>
</dbReference>
<gene>
    <name evidence="1" type="ORF">NEOLI_001440</name>
</gene>
<proteinExistence type="predicted"/>
<dbReference type="PANTHER" id="PTHR42089">
    <property type="entry name" value="YALI0F09427P"/>
    <property type="match status" value="1"/>
</dbReference>
<organism evidence="1 2">
    <name type="scientific">Neolecta irregularis (strain DAH-3)</name>
    <dbReference type="NCBI Taxonomy" id="1198029"/>
    <lineage>
        <taxon>Eukaryota</taxon>
        <taxon>Fungi</taxon>
        <taxon>Dikarya</taxon>
        <taxon>Ascomycota</taxon>
        <taxon>Taphrinomycotina</taxon>
        <taxon>Neolectales</taxon>
        <taxon>Neolectaceae</taxon>
        <taxon>Neolecta</taxon>
    </lineage>
</organism>
<dbReference type="OrthoDB" id="30195at2759"/>
<sequence length="108" mass="12052">MSLTVLAQLPLAKSPLMRFPQPVSLPHDYRPVPAARGYVPALDFTAVTTLRTRASVLVQRVRSRETQASEALVQWRAAARERDLAEARRIAPGYLDSTQRLLTPSRSN</sequence>
<evidence type="ECO:0000313" key="1">
    <source>
        <dbReference type="EMBL" id="OLL24201.1"/>
    </source>
</evidence>
<evidence type="ECO:0000313" key="2">
    <source>
        <dbReference type="Proteomes" id="UP000186594"/>
    </source>
</evidence>
<name>A0A1U7LNV0_NEOID</name>
<dbReference type="AlphaFoldDB" id="A0A1U7LNV0"/>